<reference evidence="2 3" key="1">
    <citation type="submission" date="2016-10" db="EMBL/GenBank/DDBJ databases">
        <title>Paenibacillus species isolates.</title>
        <authorList>
            <person name="Beno S.M."/>
        </authorList>
    </citation>
    <scope>NUCLEOTIDE SEQUENCE [LARGE SCALE GENOMIC DNA]</scope>
    <source>
        <strain evidence="2 3">FSL H7-0918</strain>
    </source>
</reference>
<evidence type="ECO:0000256" key="1">
    <source>
        <dbReference type="SAM" id="Phobius"/>
    </source>
</evidence>
<evidence type="ECO:0008006" key="4">
    <source>
        <dbReference type="Google" id="ProtNLM"/>
    </source>
</evidence>
<dbReference type="Proteomes" id="UP000187323">
    <property type="component" value="Unassembled WGS sequence"/>
</dbReference>
<proteinExistence type="predicted"/>
<sequence>MDKDYIDQMKKIYTIKQSDVTALDWFLLLVGGAATIICTAAFVYWIIKIIIFLINVRKAKASINDVRFWKRMIISLLIIFLFMSGTLLLVFEKLTNFLQIMGWNVK</sequence>
<comment type="caution">
    <text evidence="2">The sequence shown here is derived from an EMBL/GenBank/DDBJ whole genome shotgun (WGS) entry which is preliminary data.</text>
</comment>
<feature type="transmembrane region" description="Helical" evidence="1">
    <location>
        <begin position="68"/>
        <end position="91"/>
    </location>
</feature>
<gene>
    <name evidence="2" type="ORF">BSK47_31000</name>
</gene>
<dbReference type="EMBL" id="MPTO01000050">
    <property type="protein sequence ID" value="OME10251.1"/>
    <property type="molecule type" value="Genomic_DNA"/>
</dbReference>
<accession>A0AB36J3K9</accession>
<evidence type="ECO:0000313" key="2">
    <source>
        <dbReference type="EMBL" id="OME10251.1"/>
    </source>
</evidence>
<dbReference type="AlphaFoldDB" id="A0AB36J3K9"/>
<keyword evidence="1" id="KW-1133">Transmembrane helix</keyword>
<protein>
    <recommendedName>
        <fullName evidence="4">Flagellar biosynthesis protein FliQ</fullName>
    </recommendedName>
</protein>
<organism evidence="2 3">
    <name type="scientific">Paenibacillus odorifer</name>
    <dbReference type="NCBI Taxonomy" id="189426"/>
    <lineage>
        <taxon>Bacteria</taxon>
        <taxon>Bacillati</taxon>
        <taxon>Bacillota</taxon>
        <taxon>Bacilli</taxon>
        <taxon>Bacillales</taxon>
        <taxon>Paenibacillaceae</taxon>
        <taxon>Paenibacillus</taxon>
    </lineage>
</organism>
<name>A0AB36J3K9_9BACL</name>
<keyword evidence="1" id="KW-0812">Transmembrane</keyword>
<dbReference type="RefSeq" id="WP_076138888.1">
    <property type="nucleotide sequence ID" value="NZ_MKQM01000081.1"/>
</dbReference>
<feature type="transmembrane region" description="Helical" evidence="1">
    <location>
        <begin position="25"/>
        <end position="47"/>
    </location>
</feature>
<keyword evidence="1" id="KW-0472">Membrane</keyword>
<evidence type="ECO:0000313" key="3">
    <source>
        <dbReference type="Proteomes" id="UP000187323"/>
    </source>
</evidence>